<comment type="caution">
    <text evidence="3">The sequence shown here is derived from an EMBL/GenBank/DDBJ whole genome shotgun (WGS) entry which is preliminary data.</text>
</comment>
<evidence type="ECO:0000313" key="3">
    <source>
        <dbReference type="EMBL" id="MDR5653027.1"/>
    </source>
</evidence>
<dbReference type="InterPro" id="IPR000620">
    <property type="entry name" value="EamA_dom"/>
</dbReference>
<dbReference type="Gene3D" id="1.10.3730.20">
    <property type="match status" value="1"/>
</dbReference>
<accession>A0ABU1F9A2</accession>
<feature type="transmembrane region" description="Helical" evidence="1">
    <location>
        <begin position="168"/>
        <end position="187"/>
    </location>
</feature>
<dbReference type="SUPFAM" id="SSF103481">
    <property type="entry name" value="Multidrug resistance efflux transporter EmrE"/>
    <property type="match status" value="2"/>
</dbReference>
<evidence type="ECO:0000313" key="4">
    <source>
        <dbReference type="Proteomes" id="UP001247754"/>
    </source>
</evidence>
<name>A0ABU1F9A2_9RHOB</name>
<organism evidence="3 4">
    <name type="scientific">Ruixingdingia sedimenti</name>
    <dbReference type="NCBI Taxonomy" id="3073604"/>
    <lineage>
        <taxon>Bacteria</taxon>
        <taxon>Pseudomonadati</taxon>
        <taxon>Pseudomonadota</taxon>
        <taxon>Alphaproteobacteria</taxon>
        <taxon>Rhodobacterales</taxon>
        <taxon>Paracoccaceae</taxon>
        <taxon>Ruixingdingia</taxon>
    </lineage>
</organism>
<feature type="transmembrane region" description="Helical" evidence="1">
    <location>
        <begin position="199"/>
        <end position="219"/>
    </location>
</feature>
<dbReference type="EMBL" id="JAVKPH010000010">
    <property type="protein sequence ID" value="MDR5653027.1"/>
    <property type="molecule type" value="Genomic_DNA"/>
</dbReference>
<keyword evidence="4" id="KW-1185">Reference proteome</keyword>
<dbReference type="PANTHER" id="PTHR22911:SF135">
    <property type="entry name" value="BLR4310 PROTEIN"/>
    <property type="match status" value="1"/>
</dbReference>
<keyword evidence="1" id="KW-0472">Membrane</keyword>
<dbReference type="RefSeq" id="WP_310457268.1">
    <property type="nucleotide sequence ID" value="NZ_JAVKPH010000010.1"/>
</dbReference>
<feature type="transmembrane region" description="Helical" evidence="1">
    <location>
        <begin position="20"/>
        <end position="45"/>
    </location>
</feature>
<feature type="transmembrane region" description="Helical" evidence="1">
    <location>
        <begin position="114"/>
        <end position="132"/>
    </location>
</feature>
<evidence type="ECO:0000256" key="1">
    <source>
        <dbReference type="SAM" id="Phobius"/>
    </source>
</evidence>
<feature type="domain" description="EamA" evidence="2">
    <location>
        <begin position="141"/>
        <end position="265"/>
    </location>
</feature>
<keyword evidence="1" id="KW-1133">Transmembrane helix</keyword>
<dbReference type="Pfam" id="PF00892">
    <property type="entry name" value="EamA"/>
    <property type="match status" value="2"/>
</dbReference>
<feature type="transmembrane region" description="Helical" evidence="1">
    <location>
        <begin position="253"/>
        <end position="271"/>
    </location>
</feature>
<protein>
    <submittedName>
        <fullName evidence="3">DMT family transporter</fullName>
    </submittedName>
</protein>
<sequence length="279" mass="28504">MTAAMAGFTAEDMFLKAAVAAGVPTGQCLMIMGVAGAVLFAALCLRQGAGPLHPAMVGPPMLARSALEIAGRLFHALAIAMVPFALTSAILQATPLVVLAGAALIFGETVGWRRWLAVAVGFAGVLVILRPGVEGFDLLSLLAVAGMAGFAGRDLATRAAPATLSNMQLGVLGFAMLTVAGALILGWTGGAVLPDARGAALVAGMTLAGVFSYAMLTAAMRMGEMSVVAPFRYTRLVFALVVAVAVFGERLDAPMLAGAALIVGSGLYTLFRSRRLARR</sequence>
<keyword evidence="1" id="KW-0812">Transmembrane</keyword>
<reference evidence="3 4" key="1">
    <citation type="submission" date="2023-09" db="EMBL/GenBank/DDBJ databases">
        <title>Xinfangfangia sedmenti sp. nov., isolated the sedment.</title>
        <authorList>
            <person name="Xu L."/>
        </authorList>
    </citation>
    <scope>NUCLEOTIDE SEQUENCE [LARGE SCALE GENOMIC DNA]</scope>
    <source>
        <strain evidence="3 4">LG-4</strain>
    </source>
</reference>
<feature type="transmembrane region" description="Helical" evidence="1">
    <location>
        <begin position="231"/>
        <end position="247"/>
    </location>
</feature>
<dbReference type="InterPro" id="IPR037185">
    <property type="entry name" value="EmrE-like"/>
</dbReference>
<feature type="transmembrane region" description="Helical" evidence="1">
    <location>
        <begin position="138"/>
        <end position="156"/>
    </location>
</feature>
<feature type="transmembrane region" description="Helical" evidence="1">
    <location>
        <begin position="90"/>
        <end position="107"/>
    </location>
</feature>
<evidence type="ECO:0000259" key="2">
    <source>
        <dbReference type="Pfam" id="PF00892"/>
    </source>
</evidence>
<feature type="domain" description="EamA" evidence="2">
    <location>
        <begin position="5"/>
        <end position="129"/>
    </location>
</feature>
<dbReference type="Proteomes" id="UP001247754">
    <property type="component" value="Unassembled WGS sequence"/>
</dbReference>
<dbReference type="PANTHER" id="PTHR22911">
    <property type="entry name" value="ACYL-MALONYL CONDENSING ENZYME-RELATED"/>
    <property type="match status" value="1"/>
</dbReference>
<proteinExistence type="predicted"/>
<gene>
    <name evidence="3" type="ORF">RGD00_10450</name>
</gene>